<dbReference type="OrthoDB" id="2841294at2759"/>
<evidence type="ECO:0000313" key="2">
    <source>
        <dbReference type="EMBL" id="GJE93121.1"/>
    </source>
</evidence>
<comment type="caution">
    <text evidence="2">The sequence shown here is derived from an EMBL/GenBank/DDBJ whole genome shotgun (WGS) entry which is preliminary data.</text>
</comment>
<reference evidence="2 3" key="1">
    <citation type="submission" date="2021-08" db="EMBL/GenBank/DDBJ databases">
        <title>Draft Genome Sequence of Phanerochaete sordida strain YK-624.</title>
        <authorList>
            <person name="Mori T."/>
            <person name="Dohra H."/>
            <person name="Suzuki T."/>
            <person name="Kawagishi H."/>
            <person name="Hirai H."/>
        </authorList>
    </citation>
    <scope>NUCLEOTIDE SEQUENCE [LARGE SCALE GENOMIC DNA]</scope>
    <source>
        <strain evidence="2 3">YK-624</strain>
    </source>
</reference>
<name>A0A9P3GE51_9APHY</name>
<dbReference type="AlphaFoldDB" id="A0A9P3GE51"/>
<protein>
    <submittedName>
        <fullName evidence="2">Uncharacterized protein</fullName>
    </submittedName>
</protein>
<dbReference type="Proteomes" id="UP000703269">
    <property type="component" value="Unassembled WGS sequence"/>
</dbReference>
<proteinExistence type="predicted"/>
<feature type="chain" id="PRO_5040445336" evidence="1">
    <location>
        <begin position="17"/>
        <end position="150"/>
    </location>
</feature>
<sequence length="150" mass="15641">MKYFAVLATLAASALAQSINIASPAANSTVYRGEWLMVEVDKPDSLTGSTEVALVLSLAHCPSEGCAATFDPATAAVGQVLYNGPYSPQYHPETGGGRPPYQNFSVPLPASLVPGDQVALIATHVDLVGAGPFANLETKFVPLTVVQGYY</sequence>
<evidence type="ECO:0000256" key="1">
    <source>
        <dbReference type="SAM" id="SignalP"/>
    </source>
</evidence>
<organism evidence="2 3">
    <name type="scientific">Phanerochaete sordida</name>
    <dbReference type="NCBI Taxonomy" id="48140"/>
    <lineage>
        <taxon>Eukaryota</taxon>
        <taxon>Fungi</taxon>
        <taxon>Dikarya</taxon>
        <taxon>Basidiomycota</taxon>
        <taxon>Agaricomycotina</taxon>
        <taxon>Agaricomycetes</taxon>
        <taxon>Polyporales</taxon>
        <taxon>Phanerochaetaceae</taxon>
        <taxon>Phanerochaete</taxon>
    </lineage>
</organism>
<feature type="signal peptide" evidence="1">
    <location>
        <begin position="1"/>
        <end position="16"/>
    </location>
</feature>
<dbReference type="EMBL" id="BPQB01000030">
    <property type="protein sequence ID" value="GJE93121.1"/>
    <property type="molecule type" value="Genomic_DNA"/>
</dbReference>
<keyword evidence="3" id="KW-1185">Reference proteome</keyword>
<evidence type="ECO:0000313" key="3">
    <source>
        <dbReference type="Proteomes" id="UP000703269"/>
    </source>
</evidence>
<accession>A0A9P3GE51</accession>
<dbReference type="InterPro" id="IPR045469">
    <property type="entry name" value="Nis1"/>
</dbReference>
<keyword evidence="1" id="KW-0732">Signal</keyword>
<gene>
    <name evidence="2" type="ORF">PsYK624_092800</name>
</gene>
<dbReference type="Pfam" id="PF19271">
    <property type="entry name" value="Nis1"/>
    <property type="match status" value="1"/>
</dbReference>